<comment type="caution">
    <text evidence="1">The sequence shown here is derived from an EMBL/GenBank/DDBJ whole genome shotgun (WGS) entry which is preliminary data.</text>
</comment>
<reference evidence="1 2" key="1">
    <citation type="journal article" date="2014" name="BMC Genomics">
        <title>Genome based analysis of type-I polyketide synthase and nonribosomal peptide synthetase gene clusters in seven strains of five representative Nocardia species.</title>
        <authorList>
            <person name="Komaki H."/>
            <person name="Ichikawa N."/>
            <person name="Hosoyama A."/>
            <person name="Takahashi-Nakaguchi A."/>
            <person name="Matsuzawa T."/>
            <person name="Suzuki K."/>
            <person name="Fujita N."/>
            <person name="Gonoi T."/>
        </authorList>
    </citation>
    <scope>NUCLEOTIDE SEQUENCE [LARGE SCALE GENOMIC DNA]</scope>
    <source>
        <strain evidence="1 2">NBRC 15531</strain>
    </source>
</reference>
<dbReference type="eggNOG" id="ENOG5032KT3">
    <property type="taxonomic scope" value="Bacteria"/>
</dbReference>
<evidence type="ECO:0000313" key="2">
    <source>
        <dbReference type="Proteomes" id="UP000017048"/>
    </source>
</evidence>
<dbReference type="Proteomes" id="UP000017048">
    <property type="component" value="Unassembled WGS sequence"/>
</dbReference>
<evidence type="ECO:0000313" key="1">
    <source>
        <dbReference type="EMBL" id="GAD85347.1"/>
    </source>
</evidence>
<protein>
    <submittedName>
        <fullName evidence="1">Uncharacterized protein</fullName>
    </submittedName>
</protein>
<dbReference type="GeneID" id="91519875"/>
<name>U5E655_NOCAS</name>
<proteinExistence type="predicted"/>
<dbReference type="AlphaFoldDB" id="U5E655"/>
<accession>U5E655</accession>
<sequence length="224" mass="24800">MSQPLPSQQPTVIDPADAAAYLRQMDIDVAHIVEAIQTGEIQAANLTEHHPPTGAGLTRWIHVVGRLRYLLADTNRWEGRNHRNRPFSVWPDHSYTLSTVGGNEATGIADHPTGPMAANRKGKATAEAVHSTLPLITVEALRAGAIEHVEDWRSRPPQGAWFLLYYRDSESIRLEVSLPLGFDDGQFTGWKVRVILDEWRPEDVTARPNDIGGGDVDFEVVEAS</sequence>
<dbReference type="EMBL" id="BAFO02000031">
    <property type="protein sequence ID" value="GAD85347.1"/>
    <property type="molecule type" value="Genomic_DNA"/>
</dbReference>
<organism evidence="1 2">
    <name type="scientific">Nocardia asteroides NBRC 15531</name>
    <dbReference type="NCBI Taxonomy" id="1110697"/>
    <lineage>
        <taxon>Bacteria</taxon>
        <taxon>Bacillati</taxon>
        <taxon>Actinomycetota</taxon>
        <taxon>Actinomycetes</taxon>
        <taxon>Mycobacteriales</taxon>
        <taxon>Nocardiaceae</taxon>
        <taxon>Nocardia</taxon>
    </lineage>
</organism>
<gene>
    <name evidence="1" type="ORF">NCAST_31_00410</name>
</gene>
<dbReference type="RefSeq" id="WP_022566665.1">
    <property type="nucleotide sequence ID" value="NZ_BAFO02000031.1"/>
</dbReference>
<keyword evidence="2" id="KW-1185">Reference proteome</keyword>